<feature type="compositionally biased region" description="Basic and acidic residues" evidence="1">
    <location>
        <begin position="80"/>
        <end position="114"/>
    </location>
</feature>
<dbReference type="EMBL" id="CADEAL010002635">
    <property type="protein sequence ID" value="CAB1441402.1"/>
    <property type="molecule type" value="Genomic_DNA"/>
</dbReference>
<name>A0A9N7V286_PLEPL</name>
<organism evidence="2 3">
    <name type="scientific">Pleuronectes platessa</name>
    <name type="common">European plaice</name>
    <dbReference type="NCBI Taxonomy" id="8262"/>
    <lineage>
        <taxon>Eukaryota</taxon>
        <taxon>Metazoa</taxon>
        <taxon>Chordata</taxon>
        <taxon>Craniata</taxon>
        <taxon>Vertebrata</taxon>
        <taxon>Euteleostomi</taxon>
        <taxon>Actinopterygii</taxon>
        <taxon>Neopterygii</taxon>
        <taxon>Teleostei</taxon>
        <taxon>Neoteleostei</taxon>
        <taxon>Acanthomorphata</taxon>
        <taxon>Carangaria</taxon>
        <taxon>Pleuronectiformes</taxon>
        <taxon>Pleuronectoidei</taxon>
        <taxon>Pleuronectidae</taxon>
        <taxon>Pleuronectes</taxon>
    </lineage>
</organism>
<sequence length="185" mass="20448">MALYGRLVLGGYTLAGNICQRRQSLKWDTASACVLPSLICLLSTPPPSIALWPFWERLSVTNGKVGADWECSSEVEVEKEKEKENEIQALKEQEPETRRSSEVEVNKEKEKEKVLASGPKGDETAAGDNSNCGTELQKGGGRNELEEREEVEKHLPHPLLAPTALTLFLLLKTNSSPVPLCTYLK</sequence>
<proteinExistence type="predicted"/>
<protein>
    <submittedName>
        <fullName evidence="2">Uncharacterized protein</fullName>
    </submittedName>
</protein>
<evidence type="ECO:0000256" key="1">
    <source>
        <dbReference type="SAM" id="MobiDB-lite"/>
    </source>
</evidence>
<keyword evidence="3" id="KW-1185">Reference proteome</keyword>
<evidence type="ECO:0000313" key="3">
    <source>
        <dbReference type="Proteomes" id="UP001153269"/>
    </source>
</evidence>
<dbReference type="Proteomes" id="UP001153269">
    <property type="component" value="Unassembled WGS sequence"/>
</dbReference>
<feature type="region of interest" description="Disordered" evidence="1">
    <location>
        <begin position="80"/>
        <end position="155"/>
    </location>
</feature>
<dbReference type="AlphaFoldDB" id="A0A9N7V286"/>
<accession>A0A9N7V286</accession>
<evidence type="ECO:0000313" key="2">
    <source>
        <dbReference type="EMBL" id="CAB1441402.1"/>
    </source>
</evidence>
<reference evidence="2" key="1">
    <citation type="submission" date="2020-03" db="EMBL/GenBank/DDBJ databases">
        <authorList>
            <person name="Weist P."/>
        </authorList>
    </citation>
    <scope>NUCLEOTIDE SEQUENCE</scope>
</reference>
<comment type="caution">
    <text evidence="2">The sequence shown here is derived from an EMBL/GenBank/DDBJ whole genome shotgun (WGS) entry which is preliminary data.</text>
</comment>
<gene>
    <name evidence="2" type="ORF">PLEPLA_LOCUS29178</name>
</gene>
<feature type="compositionally biased region" description="Basic and acidic residues" evidence="1">
    <location>
        <begin position="141"/>
        <end position="155"/>
    </location>
</feature>